<gene>
    <name evidence="8" type="ORF">TCLT_LOCUS890</name>
</gene>
<comment type="subcellular location">
    <subcellularLocation>
        <location evidence="1">Membrane</location>
        <topology evidence="1">Multi-pass membrane protein</topology>
    </subcellularLocation>
</comment>
<feature type="transmembrane region" description="Helical" evidence="5">
    <location>
        <begin position="250"/>
        <end position="271"/>
    </location>
</feature>
<evidence type="ECO:0000256" key="3">
    <source>
        <dbReference type="ARBA" id="ARBA00022989"/>
    </source>
</evidence>
<dbReference type="InterPro" id="IPR004842">
    <property type="entry name" value="SLC12A_fam"/>
</dbReference>
<dbReference type="Gene3D" id="1.20.1740.10">
    <property type="entry name" value="Amino acid/polyamine transporter I"/>
    <property type="match status" value="1"/>
</dbReference>
<organism evidence="10">
    <name type="scientific">Thelazia callipaeda</name>
    <name type="common">Oriental eyeworm</name>
    <name type="synonym">Parasitic nematode</name>
    <dbReference type="NCBI Taxonomy" id="103827"/>
    <lineage>
        <taxon>Eukaryota</taxon>
        <taxon>Metazoa</taxon>
        <taxon>Ecdysozoa</taxon>
        <taxon>Nematoda</taxon>
        <taxon>Chromadorea</taxon>
        <taxon>Rhabditida</taxon>
        <taxon>Spirurina</taxon>
        <taxon>Spiruromorpha</taxon>
        <taxon>Thelazioidea</taxon>
        <taxon>Thelaziidae</taxon>
        <taxon>Thelazia</taxon>
    </lineage>
</organism>
<feature type="transmembrane region" description="Helical" evidence="5">
    <location>
        <begin position="178"/>
        <end position="199"/>
    </location>
</feature>
<evidence type="ECO:0000256" key="5">
    <source>
        <dbReference type="SAM" id="Phobius"/>
    </source>
</evidence>
<feature type="transmembrane region" description="Helical" evidence="5">
    <location>
        <begin position="132"/>
        <end position="157"/>
    </location>
</feature>
<dbReference type="OrthoDB" id="2020542at2759"/>
<dbReference type="InterPro" id="IPR018491">
    <property type="entry name" value="SLC12_C"/>
</dbReference>
<keyword evidence="9" id="KW-1185">Reference proteome</keyword>
<evidence type="ECO:0000256" key="2">
    <source>
        <dbReference type="ARBA" id="ARBA00022692"/>
    </source>
</evidence>
<evidence type="ECO:0000313" key="9">
    <source>
        <dbReference type="Proteomes" id="UP000276776"/>
    </source>
</evidence>
<keyword evidence="4 5" id="KW-0472">Membrane</keyword>
<reference evidence="8 9" key="2">
    <citation type="submission" date="2018-11" db="EMBL/GenBank/DDBJ databases">
        <authorList>
            <consortium name="Pathogen Informatics"/>
        </authorList>
    </citation>
    <scope>NUCLEOTIDE SEQUENCE [LARGE SCALE GENOMIC DNA]</scope>
</reference>
<dbReference type="InterPro" id="IPR004841">
    <property type="entry name" value="AA-permease/SLC12A_dom"/>
</dbReference>
<evidence type="ECO:0000313" key="10">
    <source>
        <dbReference type="WBParaSite" id="TCLT_0000088901-mRNA-1"/>
    </source>
</evidence>
<dbReference type="GO" id="GO:0006884">
    <property type="term" value="P:cell volume homeostasis"/>
    <property type="evidence" value="ECO:0007669"/>
    <property type="project" value="TreeGrafter"/>
</dbReference>
<keyword evidence="2 5" id="KW-0812">Transmembrane</keyword>
<evidence type="ECO:0000313" key="8">
    <source>
        <dbReference type="EMBL" id="VDM96051.1"/>
    </source>
</evidence>
<evidence type="ECO:0000256" key="4">
    <source>
        <dbReference type="ARBA" id="ARBA00023136"/>
    </source>
</evidence>
<feature type="transmembrane region" description="Helical" evidence="5">
    <location>
        <begin position="303"/>
        <end position="324"/>
    </location>
</feature>
<feature type="transmembrane region" description="Helical" evidence="5">
    <location>
        <begin position="483"/>
        <end position="516"/>
    </location>
</feature>
<dbReference type="GO" id="GO:0008511">
    <property type="term" value="F:sodium:potassium:chloride symporter activity"/>
    <property type="evidence" value="ECO:0007669"/>
    <property type="project" value="TreeGrafter"/>
</dbReference>
<dbReference type="GO" id="GO:1990573">
    <property type="term" value="P:potassium ion import across plasma membrane"/>
    <property type="evidence" value="ECO:0007669"/>
    <property type="project" value="TreeGrafter"/>
</dbReference>
<reference evidence="10" key="1">
    <citation type="submission" date="2016-04" db="UniProtKB">
        <authorList>
            <consortium name="WormBaseParasite"/>
        </authorList>
    </citation>
    <scope>IDENTIFICATION</scope>
</reference>
<dbReference type="Pfam" id="PF00324">
    <property type="entry name" value="AA_permease"/>
    <property type="match status" value="2"/>
</dbReference>
<dbReference type="GO" id="GO:0016020">
    <property type="term" value="C:membrane"/>
    <property type="evidence" value="ECO:0007669"/>
    <property type="project" value="UniProtKB-SubCell"/>
</dbReference>
<sequence length="1017" mass="114055">MKSLQRNKCSTVSVPDHYDLIRMDNRLNIRFSSAPNLKLLKNISMKPEENLINNEMHSSTKRVSFTLYNDCGDNTQIRKVSSSSYLRPNDVQMTLDRIPAIENYLWTLKSVRNPKLSSQPTIRVLMRGVCEVAGFGIVLLSALVCVITAISISGICSNGESQKGGLYYVISRSLGPEFGGSIGAIFAIANAMMASLYVVSAAETIADLMNDSGYETVTNTKINDVRLFGIVICIILMLITFAGPDIEQSATLFMFSLYHLSFIDWCLGSILPPSDAQKLRGMTGYSMATISENWLPAWRNENFISVFAILFPGMTGLMAGSMFISDLRDQARDVPLGMFTAIGVCVLYNLIAVLIPACTMLRDVSGDTIPLFDNVTLKWKVAKLESAWGPLLIAGIFAMSLSSTMTNLDNGPLIFQVKYSFSICRTNEPEDMQCAKIGDLNVINGFVSNLFLAAYASVNYACFDASFAKAPGFRPSFRYYNMWLSLAGAGLCIIVMFIISWTFALLIFAFFLMILFYLSKKHLDVNWGSSTSAVRYRIILSNLLKMSNDVEHVKNYRPQILLLTGNPAARPSLLDFAVSITKGESLLIAAHVVQYEPNWQTFCIVHQLYKQMTLWLSKNKFKAFYSPFADPSLRSGAQHLLQMAGIGRLRPNILMMGFKNNWFQSISDELLKSDDYVDIIRDALENNFGVGILRNDGSGFDISERLLNLDSSDILALNIFNHNSQQNHSSNRSFVDSVSASGNGFRLKQNDINDLDHSSSQHNCLSNEDKQLHVHSGQLLNLSGHEIYSDSVTRINALPGHVFYFLKNHAHYKASLVAIYCIHLFVCDGCRSSDSTKQQVELTHDMLKFHLRIKKGRIDVWWLYDDGGLTLLVPHLLRLPKSYLENAELRVFTLASSYACCQTAAKKMAALLSKFRIPFTDVCVIADITQKPSDSTLREFEAIIAPMRMTEDKASLDRDILYQVSYPKKNLSFRTLPIPRLEINTYLYMAWLDLMTRNLPPVLMIRGNQTSVLTFYS</sequence>
<protein>
    <submittedName>
        <fullName evidence="10">Solute carrier family 12 member 2</fullName>
    </submittedName>
</protein>
<dbReference type="EMBL" id="UYYF01000084">
    <property type="protein sequence ID" value="VDM96051.1"/>
    <property type="molecule type" value="Genomic_DNA"/>
</dbReference>
<dbReference type="PANTHER" id="PTHR11827:SF103">
    <property type="entry name" value="SODIUM CHLORIDE COTRANSPORTER 69, ISOFORM E"/>
    <property type="match status" value="1"/>
</dbReference>
<feature type="transmembrane region" description="Helical" evidence="5">
    <location>
        <begin position="387"/>
        <end position="408"/>
    </location>
</feature>
<dbReference type="GO" id="GO:0055078">
    <property type="term" value="P:sodium ion homeostasis"/>
    <property type="evidence" value="ECO:0007669"/>
    <property type="project" value="TreeGrafter"/>
</dbReference>
<feature type="domain" description="Amino acid permease/ SLC12A" evidence="6">
    <location>
        <begin position="445"/>
        <end position="561"/>
    </location>
</feature>
<feature type="transmembrane region" description="Helical" evidence="5">
    <location>
        <begin position="225"/>
        <end position="243"/>
    </location>
</feature>
<dbReference type="Proteomes" id="UP000276776">
    <property type="component" value="Unassembled WGS sequence"/>
</dbReference>
<dbReference type="GO" id="GO:0055064">
    <property type="term" value="P:chloride ion homeostasis"/>
    <property type="evidence" value="ECO:0007669"/>
    <property type="project" value="TreeGrafter"/>
</dbReference>
<dbReference type="PANTHER" id="PTHR11827">
    <property type="entry name" value="SOLUTE CARRIER FAMILY 12, CATION COTRANSPORTERS"/>
    <property type="match status" value="1"/>
</dbReference>
<dbReference type="WBParaSite" id="TCLT_0000088901-mRNA-1">
    <property type="protein sequence ID" value="TCLT_0000088901-mRNA-1"/>
    <property type="gene ID" value="TCLT_0000088901"/>
</dbReference>
<proteinExistence type="predicted"/>
<name>A0A158RAU9_THECL</name>
<evidence type="ECO:0000259" key="7">
    <source>
        <dbReference type="Pfam" id="PF03522"/>
    </source>
</evidence>
<evidence type="ECO:0000256" key="1">
    <source>
        <dbReference type="ARBA" id="ARBA00004141"/>
    </source>
</evidence>
<dbReference type="AlphaFoldDB" id="A0A158RAU9"/>
<accession>A0A158RAU9</accession>
<feature type="domain" description="SLC12A transporter C-terminal" evidence="7">
    <location>
        <begin position="570"/>
        <end position="955"/>
    </location>
</feature>
<feature type="domain" description="SLC12A transporter C-terminal" evidence="7">
    <location>
        <begin position="969"/>
        <end position="1017"/>
    </location>
</feature>
<dbReference type="GO" id="GO:0055075">
    <property type="term" value="P:potassium ion homeostasis"/>
    <property type="evidence" value="ECO:0007669"/>
    <property type="project" value="TreeGrafter"/>
</dbReference>
<dbReference type="Pfam" id="PF03522">
    <property type="entry name" value="SLC12"/>
    <property type="match status" value="2"/>
</dbReference>
<feature type="domain" description="Amino acid permease/ SLC12A" evidence="6">
    <location>
        <begin position="137"/>
        <end position="405"/>
    </location>
</feature>
<keyword evidence="3 5" id="KW-1133">Transmembrane helix</keyword>
<evidence type="ECO:0000259" key="6">
    <source>
        <dbReference type="Pfam" id="PF00324"/>
    </source>
</evidence>
<feature type="transmembrane region" description="Helical" evidence="5">
    <location>
        <begin position="336"/>
        <end position="357"/>
    </location>
</feature>
<dbReference type="STRING" id="103827.A0A158RAU9"/>
<dbReference type="OMA" id="CTHADEQ"/>